<dbReference type="Proteomes" id="UP000533429">
    <property type="component" value="Unassembled WGS sequence"/>
</dbReference>
<gene>
    <name evidence="1" type="ORF">HWA77_22140</name>
</gene>
<feature type="non-terminal residue" evidence="1">
    <location>
        <position position="78"/>
    </location>
</feature>
<comment type="caution">
    <text evidence="1">The sequence shown here is derived from an EMBL/GenBank/DDBJ whole genome shotgun (WGS) entry which is preliminary data.</text>
</comment>
<evidence type="ECO:0008006" key="3">
    <source>
        <dbReference type="Google" id="ProtNLM"/>
    </source>
</evidence>
<proteinExistence type="predicted"/>
<dbReference type="AlphaFoldDB" id="A0A850QXV0"/>
<protein>
    <recommendedName>
        <fullName evidence="3">Plasmid replication protein RepL domain-containing protein</fullName>
    </recommendedName>
</protein>
<evidence type="ECO:0000313" key="2">
    <source>
        <dbReference type="Proteomes" id="UP000533429"/>
    </source>
</evidence>
<reference evidence="1 2" key="1">
    <citation type="submission" date="2020-06" db="EMBL/GenBank/DDBJ databases">
        <title>Photobacterium damselae subsp. damselae comparative genomics.</title>
        <authorList>
            <person name="Osorio C.R."/>
        </authorList>
    </citation>
    <scope>NUCLEOTIDE SEQUENCE [LARGE SCALE GENOMIC DNA]</scope>
    <source>
        <strain evidence="1 2">TW250/03</strain>
    </source>
</reference>
<organism evidence="1 2">
    <name type="scientific">Photobacterium damselae subsp. damselae</name>
    <name type="common">Listonella damsela</name>
    <dbReference type="NCBI Taxonomy" id="85581"/>
    <lineage>
        <taxon>Bacteria</taxon>
        <taxon>Pseudomonadati</taxon>
        <taxon>Pseudomonadota</taxon>
        <taxon>Gammaproteobacteria</taxon>
        <taxon>Vibrionales</taxon>
        <taxon>Vibrionaceae</taxon>
        <taxon>Photobacterium</taxon>
    </lineage>
</organism>
<name>A0A850QXV0_PHODD</name>
<accession>A0A850QXV0</accession>
<sequence length="78" mass="9096">MKEQIKFLKTILKADLTKSKTEINLIIFFMERDEKTVLLSNAEIAEKLEITHSNFLRTAKKLLKNNVLGQRTVKGKEY</sequence>
<dbReference type="EMBL" id="JABXOR010001428">
    <property type="protein sequence ID" value="NVP02913.1"/>
    <property type="molecule type" value="Genomic_DNA"/>
</dbReference>
<evidence type="ECO:0000313" key="1">
    <source>
        <dbReference type="EMBL" id="NVP02913.1"/>
    </source>
</evidence>